<dbReference type="Pfam" id="PF01182">
    <property type="entry name" value="Glucosamine_iso"/>
    <property type="match status" value="1"/>
</dbReference>
<feature type="domain" description="Glucosamine/galactosamine-6-phosphate isomerase" evidence="2">
    <location>
        <begin position="14"/>
        <end position="222"/>
    </location>
</feature>
<sequence>MKILDFATRAEMDEAAASYVGTLLESKPNAVIALPTGETPLGLYRNLASRQCEGKLNCHSARFFNLDEFEGKGLADEGSYASFLMRHAFEPLQIAPDKLRLLQGDALDAEAECLAYEAAIEAVGGLDLAVLGLGRNGHVAFNEPGDDWSLGTHRVALTKTTREAQSGLYKTPADVPDYGLTMGVATVLAARKLLLLVSGQGKEDALNALISGRPDPDRSVTALVDHQDLTVLRDLSSFQG</sequence>
<dbReference type="RefSeq" id="WP_094575294.1">
    <property type="nucleotide sequence ID" value="NZ_JBHEEL010000009.1"/>
</dbReference>
<dbReference type="Gene3D" id="3.40.50.1360">
    <property type="match status" value="1"/>
</dbReference>
<keyword evidence="1" id="KW-0378">Hydrolase</keyword>
<dbReference type="Proteomes" id="UP000216345">
    <property type="component" value="Unassembled WGS sequence"/>
</dbReference>
<gene>
    <name evidence="3" type="ORF">CEV32_4307</name>
</gene>
<name>A0A256FPA0_9HYPH</name>
<dbReference type="SUPFAM" id="SSF100950">
    <property type="entry name" value="NagB/RpiA/CoA transferase-like"/>
    <property type="match status" value="1"/>
</dbReference>
<comment type="caution">
    <text evidence="3">The sequence shown here is derived from an EMBL/GenBank/DDBJ whole genome shotgun (WGS) entry which is preliminary data.</text>
</comment>
<keyword evidence="4" id="KW-1185">Reference proteome</keyword>
<dbReference type="GO" id="GO:0016853">
    <property type="term" value="F:isomerase activity"/>
    <property type="evidence" value="ECO:0007669"/>
    <property type="project" value="UniProtKB-KW"/>
</dbReference>
<dbReference type="EMBL" id="NNRK01000022">
    <property type="protein sequence ID" value="OYR16673.1"/>
    <property type="molecule type" value="Genomic_DNA"/>
</dbReference>
<dbReference type="GO" id="GO:0004342">
    <property type="term" value="F:glucosamine-6-phosphate deaminase activity"/>
    <property type="evidence" value="ECO:0007669"/>
    <property type="project" value="InterPro"/>
</dbReference>
<dbReference type="OrthoDB" id="9791139at2"/>
<evidence type="ECO:0000256" key="1">
    <source>
        <dbReference type="ARBA" id="ARBA00022801"/>
    </source>
</evidence>
<dbReference type="GO" id="GO:0005975">
    <property type="term" value="P:carbohydrate metabolic process"/>
    <property type="evidence" value="ECO:0007669"/>
    <property type="project" value="InterPro"/>
</dbReference>
<evidence type="ECO:0000313" key="4">
    <source>
        <dbReference type="Proteomes" id="UP000216345"/>
    </source>
</evidence>
<evidence type="ECO:0000313" key="3">
    <source>
        <dbReference type="EMBL" id="OYR16673.1"/>
    </source>
</evidence>
<dbReference type="CDD" id="cd01399">
    <property type="entry name" value="GlcN6P_deaminase"/>
    <property type="match status" value="1"/>
</dbReference>
<accession>A0A256FPA0</accession>
<keyword evidence="3" id="KW-0413">Isomerase</keyword>
<dbReference type="AlphaFoldDB" id="A0A256FPA0"/>
<proteinExistence type="predicted"/>
<evidence type="ECO:0000259" key="2">
    <source>
        <dbReference type="Pfam" id="PF01182"/>
    </source>
</evidence>
<dbReference type="GO" id="GO:0005829">
    <property type="term" value="C:cytosol"/>
    <property type="evidence" value="ECO:0007669"/>
    <property type="project" value="TreeGrafter"/>
</dbReference>
<dbReference type="InterPro" id="IPR006148">
    <property type="entry name" value="Glc/Gal-6P_isomerase"/>
</dbReference>
<reference evidence="3 4" key="1">
    <citation type="submission" date="2017-07" db="EMBL/GenBank/DDBJ databases">
        <title>Phylogenetic study on the rhizospheric bacterium Ochrobactrum sp. A44.</title>
        <authorList>
            <person name="Krzyzanowska D.M."/>
            <person name="Ossowicki A."/>
            <person name="Rajewska M."/>
            <person name="Maciag T."/>
            <person name="Kaczynski Z."/>
            <person name="Czerwicka M."/>
            <person name="Jafra S."/>
        </authorList>
    </citation>
    <scope>NUCLEOTIDE SEQUENCE [LARGE SCALE GENOMIC DNA]</scope>
    <source>
        <strain evidence="3 4">PR17</strain>
    </source>
</reference>
<dbReference type="PANTHER" id="PTHR11280:SF5">
    <property type="entry name" value="GLUCOSAMINE-6-PHOSPHATE ISOMERASE"/>
    <property type="match status" value="1"/>
</dbReference>
<dbReference type="PROSITE" id="PS01161">
    <property type="entry name" value="GLC_GALNAC_ISOMERASE"/>
    <property type="match status" value="1"/>
</dbReference>
<dbReference type="GO" id="GO:0019262">
    <property type="term" value="P:N-acetylneuraminate catabolic process"/>
    <property type="evidence" value="ECO:0007669"/>
    <property type="project" value="TreeGrafter"/>
</dbReference>
<dbReference type="PANTHER" id="PTHR11280">
    <property type="entry name" value="GLUCOSAMINE-6-PHOSPHATE ISOMERASE"/>
    <property type="match status" value="1"/>
</dbReference>
<dbReference type="InterPro" id="IPR018321">
    <property type="entry name" value="Glucosamine6P_isomerase_CS"/>
</dbReference>
<dbReference type="GO" id="GO:0006043">
    <property type="term" value="P:glucosamine catabolic process"/>
    <property type="evidence" value="ECO:0007669"/>
    <property type="project" value="TreeGrafter"/>
</dbReference>
<dbReference type="GO" id="GO:0042802">
    <property type="term" value="F:identical protein binding"/>
    <property type="evidence" value="ECO:0007669"/>
    <property type="project" value="TreeGrafter"/>
</dbReference>
<dbReference type="InterPro" id="IPR037171">
    <property type="entry name" value="NagB/RpiA_transferase-like"/>
</dbReference>
<dbReference type="GO" id="GO:0006046">
    <property type="term" value="P:N-acetylglucosamine catabolic process"/>
    <property type="evidence" value="ECO:0007669"/>
    <property type="project" value="TreeGrafter"/>
</dbReference>
<organism evidence="3 4">
    <name type="scientific">Brucella rhizosphaerae</name>
    <dbReference type="NCBI Taxonomy" id="571254"/>
    <lineage>
        <taxon>Bacteria</taxon>
        <taxon>Pseudomonadati</taxon>
        <taxon>Pseudomonadota</taxon>
        <taxon>Alphaproteobacteria</taxon>
        <taxon>Hyphomicrobiales</taxon>
        <taxon>Brucellaceae</taxon>
        <taxon>Brucella/Ochrobactrum group</taxon>
        <taxon>Brucella</taxon>
    </lineage>
</organism>
<protein>
    <submittedName>
        <fullName evidence="3">Glucosamine-6-phosphate isomerases/6-phosphogluconolactonase family protein</fullName>
    </submittedName>
</protein>
<dbReference type="InterPro" id="IPR004547">
    <property type="entry name" value="Glucosamine6P_isomerase"/>
</dbReference>